<evidence type="ECO:0000313" key="1">
    <source>
        <dbReference type="EMBL" id="CAD8174411.1"/>
    </source>
</evidence>
<dbReference type="EMBL" id="CAJJDP010000062">
    <property type="protein sequence ID" value="CAD8174411.1"/>
    <property type="molecule type" value="Genomic_DNA"/>
</dbReference>
<reference evidence="1" key="1">
    <citation type="submission" date="2021-01" db="EMBL/GenBank/DDBJ databases">
        <authorList>
            <consortium name="Genoscope - CEA"/>
            <person name="William W."/>
        </authorList>
    </citation>
    <scope>NUCLEOTIDE SEQUENCE</scope>
</reference>
<dbReference type="OrthoDB" id="289415at2759"/>
<dbReference type="Proteomes" id="UP000683925">
    <property type="component" value="Unassembled WGS sequence"/>
</dbReference>
<name>A0A8S1VCT0_PAROT</name>
<sequence length="96" mass="11842">MLENQQMIILNNSVKHFQEQFKKQEHQFIQKWNYQLRILVPHICIVDTIKILKLMTNKLKNESLKYLIQIYEDQKYITKSDLFIIHYNKHTSNQHR</sequence>
<keyword evidence="2" id="KW-1185">Reference proteome</keyword>
<dbReference type="AlphaFoldDB" id="A0A8S1VCT0"/>
<protein>
    <submittedName>
        <fullName evidence="1">Uncharacterized protein</fullName>
    </submittedName>
</protein>
<comment type="caution">
    <text evidence="1">The sequence shown here is derived from an EMBL/GenBank/DDBJ whole genome shotgun (WGS) entry which is preliminary data.</text>
</comment>
<organism evidence="1 2">
    <name type="scientific">Paramecium octaurelia</name>
    <dbReference type="NCBI Taxonomy" id="43137"/>
    <lineage>
        <taxon>Eukaryota</taxon>
        <taxon>Sar</taxon>
        <taxon>Alveolata</taxon>
        <taxon>Ciliophora</taxon>
        <taxon>Intramacronucleata</taxon>
        <taxon>Oligohymenophorea</taxon>
        <taxon>Peniculida</taxon>
        <taxon>Parameciidae</taxon>
        <taxon>Paramecium</taxon>
    </lineage>
</organism>
<proteinExistence type="predicted"/>
<accession>A0A8S1VCT0</accession>
<evidence type="ECO:0000313" key="2">
    <source>
        <dbReference type="Proteomes" id="UP000683925"/>
    </source>
</evidence>
<gene>
    <name evidence="1" type="ORF">POCTA_138.1.T0630287</name>
</gene>